<accession>A0AAD8JMU4</accession>
<feature type="compositionally biased region" description="Polar residues" evidence="1">
    <location>
        <begin position="42"/>
        <end position="58"/>
    </location>
</feature>
<dbReference type="AlphaFoldDB" id="A0AAD8JMU4"/>
<reference evidence="2" key="1">
    <citation type="journal article" date="2023" name="bioRxiv">
        <title>Improved chromosome-level genome assembly for marigold (Tagetes erecta).</title>
        <authorList>
            <person name="Jiang F."/>
            <person name="Yuan L."/>
            <person name="Wang S."/>
            <person name="Wang H."/>
            <person name="Xu D."/>
            <person name="Wang A."/>
            <person name="Fan W."/>
        </authorList>
    </citation>
    <scope>NUCLEOTIDE SEQUENCE</scope>
    <source>
        <strain evidence="2">WSJ</strain>
        <tissue evidence="2">Leaf</tissue>
    </source>
</reference>
<organism evidence="2 3">
    <name type="scientific">Tagetes erecta</name>
    <name type="common">African marigold</name>
    <dbReference type="NCBI Taxonomy" id="13708"/>
    <lineage>
        <taxon>Eukaryota</taxon>
        <taxon>Viridiplantae</taxon>
        <taxon>Streptophyta</taxon>
        <taxon>Embryophyta</taxon>
        <taxon>Tracheophyta</taxon>
        <taxon>Spermatophyta</taxon>
        <taxon>Magnoliopsida</taxon>
        <taxon>eudicotyledons</taxon>
        <taxon>Gunneridae</taxon>
        <taxon>Pentapetalae</taxon>
        <taxon>asterids</taxon>
        <taxon>campanulids</taxon>
        <taxon>Asterales</taxon>
        <taxon>Asteraceae</taxon>
        <taxon>Asteroideae</taxon>
        <taxon>Heliantheae alliance</taxon>
        <taxon>Tageteae</taxon>
        <taxon>Tagetes</taxon>
    </lineage>
</organism>
<gene>
    <name evidence="2" type="ORF">QVD17_41918</name>
</gene>
<name>A0AAD8JMU4_TARER</name>
<evidence type="ECO:0000313" key="2">
    <source>
        <dbReference type="EMBL" id="KAK1406521.1"/>
    </source>
</evidence>
<feature type="region of interest" description="Disordered" evidence="1">
    <location>
        <begin position="14"/>
        <end position="95"/>
    </location>
</feature>
<protein>
    <submittedName>
        <fullName evidence="2">Uncharacterized protein</fullName>
    </submittedName>
</protein>
<proteinExistence type="predicted"/>
<feature type="compositionally biased region" description="Low complexity" evidence="1">
    <location>
        <begin position="22"/>
        <end position="34"/>
    </location>
</feature>
<dbReference type="EMBL" id="JAUHHV010000012">
    <property type="protein sequence ID" value="KAK1406521.1"/>
    <property type="molecule type" value="Genomic_DNA"/>
</dbReference>
<dbReference type="Proteomes" id="UP001229421">
    <property type="component" value="Unassembled WGS sequence"/>
</dbReference>
<keyword evidence="3" id="KW-1185">Reference proteome</keyword>
<sequence>MVNKRVPEWLNSFMWSSPATGSSPQPKSRSQSSPLHEDRITNHTSKSFKVTSVNASVNETRESPPSPGVIRTKLPSESVTEAPKTRTKVRDPLARSGSSDIAQLLEEVSNCLHMQS</sequence>
<evidence type="ECO:0000313" key="3">
    <source>
        <dbReference type="Proteomes" id="UP001229421"/>
    </source>
</evidence>
<evidence type="ECO:0000256" key="1">
    <source>
        <dbReference type="SAM" id="MobiDB-lite"/>
    </source>
</evidence>
<comment type="caution">
    <text evidence="2">The sequence shown here is derived from an EMBL/GenBank/DDBJ whole genome shotgun (WGS) entry which is preliminary data.</text>
</comment>